<evidence type="ECO:0000256" key="1">
    <source>
        <dbReference type="SAM" id="MobiDB-lite"/>
    </source>
</evidence>
<dbReference type="Pfam" id="PF20597">
    <property type="entry name" value="pAdhesive_15"/>
    <property type="match status" value="1"/>
</dbReference>
<evidence type="ECO:0000259" key="4">
    <source>
        <dbReference type="Pfam" id="PF20597"/>
    </source>
</evidence>
<evidence type="ECO:0000256" key="2">
    <source>
        <dbReference type="SAM" id="Phobius"/>
    </source>
</evidence>
<reference evidence="5 6" key="1">
    <citation type="submission" date="2018-12" db="EMBL/GenBank/DDBJ databases">
        <title>Complete genome sequence of Streptomyces ficellus NRRL8067, the producer of ficellomycin, feldamycin and nojirimycin.</title>
        <authorList>
            <person name="Zhang H."/>
            <person name="Yue R."/>
            <person name="Liu Y."/>
            <person name="Li M."/>
            <person name="Mu H."/>
            <person name="Zhang J."/>
        </authorList>
    </citation>
    <scope>NUCLEOTIDE SEQUENCE [LARGE SCALE GENOMIC DNA]</scope>
    <source>
        <strain evidence="5 6">NRRL 8067</strain>
    </source>
</reference>
<dbReference type="NCBIfam" id="TIGR04215">
    <property type="entry name" value="choice_anch_A"/>
    <property type="match status" value="1"/>
</dbReference>
<dbReference type="RefSeq" id="WP_156695862.1">
    <property type="nucleotide sequence ID" value="NZ_CP034279.1"/>
</dbReference>
<keyword evidence="2" id="KW-0812">Transmembrane</keyword>
<evidence type="ECO:0000256" key="3">
    <source>
        <dbReference type="SAM" id="SignalP"/>
    </source>
</evidence>
<sequence>MRLTGRALAPAVIPAVVCGLCAAGPHPAGAATGPAAGPAVAAAHPAAHRAPPLTGDPAAGGLAAGNPMAANHSFGVVTRRDALLAGTGAGSAVAVGGDLSIGSRYTVTTPATGGFVAPGDARPTALLVDGAVDLASSAADGVLRVAGDGYVKVGDPAGSATRATGMDGSPVKTRVVAAGAGYDTAPRVELTTAQPSSSVAPARGLVDFGTLFAGHRRRADALARCPGTVRPADPSGPGATARIRLADARTNVLRLTGTRLVDLRTLDFGNRPTATRPLVIVVDTTAENGELSWRTPAMTGVTAADAPYILWAFADATDLTLTAGGATLRGSLYAPRADLTDRNPANIEGDVVVRSLKADPHAGALHHAPFAAEPRCGTRPAPRPAPLPDAGPAGAAEPARAPEAGLRHAPGPEAEPPKASEGEPPSAPEAADPEAADPEAGPAAPDPVVPPAVTEARPAPDAPAPGTPDAPAAPAAPAAPSVTDPSPDAATGMAETGSRARLWLLGAGAALLVATGTVLTRASRRHRQDPGE</sequence>
<dbReference type="KEGG" id="sfic:EIZ62_30610"/>
<proteinExistence type="predicted"/>
<evidence type="ECO:0000313" key="5">
    <source>
        <dbReference type="EMBL" id="QGV82125.1"/>
    </source>
</evidence>
<feature type="domain" description="Choice-of-anchor A" evidence="4">
    <location>
        <begin position="69"/>
        <end position="366"/>
    </location>
</feature>
<keyword evidence="2" id="KW-0472">Membrane</keyword>
<name>A0A6I6FR26_9ACTN</name>
<feature type="region of interest" description="Disordered" evidence="1">
    <location>
        <begin position="369"/>
        <end position="495"/>
    </location>
</feature>
<dbReference type="OrthoDB" id="3404418at2"/>
<gene>
    <name evidence="5" type="ORF">EIZ62_30610</name>
</gene>
<keyword evidence="2" id="KW-1133">Transmembrane helix</keyword>
<protein>
    <submittedName>
        <fullName evidence="5">Choice-of-anchor A family protein</fullName>
    </submittedName>
</protein>
<keyword evidence="3" id="KW-0732">Signal</keyword>
<dbReference type="InterPro" id="IPR026588">
    <property type="entry name" value="Choice_anch_A"/>
</dbReference>
<feature type="compositionally biased region" description="Low complexity" evidence="1">
    <location>
        <begin position="469"/>
        <end position="490"/>
    </location>
</feature>
<keyword evidence="6" id="KW-1185">Reference proteome</keyword>
<dbReference type="EMBL" id="CP034279">
    <property type="protein sequence ID" value="QGV82125.1"/>
    <property type="molecule type" value="Genomic_DNA"/>
</dbReference>
<accession>A0A6I6FR26</accession>
<organism evidence="5 6">
    <name type="scientific">Streptomyces ficellus</name>
    <dbReference type="NCBI Taxonomy" id="1977088"/>
    <lineage>
        <taxon>Bacteria</taxon>
        <taxon>Bacillati</taxon>
        <taxon>Actinomycetota</taxon>
        <taxon>Actinomycetes</taxon>
        <taxon>Kitasatosporales</taxon>
        <taxon>Streptomycetaceae</taxon>
        <taxon>Streptomyces</taxon>
    </lineage>
</organism>
<feature type="compositionally biased region" description="Low complexity" evidence="1">
    <location>
        <begin position="390"/>
        <end position="414"/>
    </location>
</feature>
<feature type="transmembrane region" description="Helical" evidence="2">
    <location>
        <begin position="502"/>
        <end position="520"/>
    </location>
</feature>
<evidence type="ECO:0000313" key="6">
    <source>
        <dbReference type="Proteomes" id="UP000422572"/>
    </source>
</evidence>
<feature type="chain" id="PRO_5026341524" evidence="3">
    <location>
        <begin position="31"/>
        <end position="532"/>
    </location>
</feature>
<dbReference type="AlphaFoldDB" id="A0A6I6FR26"/>
<feature type="signal peptide" evidence="3">
    <location>
        <begin position="1"/>
        <end position="30"/>
    </location>
</feature>
<dbReference type="Proteomes" id="UP000422572">
    <property type="component" value="Chromosome"/>
</dbReference>